<evidence type="ECO:0000256" key="2">
    <source>
        <dbReference type="ARBA" id="ARBA00004236"/>
    </source>
</evidence>
<dbReference type="Proteomes" id="UP001589793">
    <property type="component" value="Unassembled WGS sequence"/>
</dbReference>
<dbReference type="PROSITE" id="PS50109">
    <property type="entry name" value="HIS_KIN"/>
    <property type="match status" value="1"/>
</dbReference>
<keyword evidence="13" id="KW-1185">Reference proteome</keyword>
<dbReference type="Pfam" id="PF02518">
    <property type="entry name" value="HATPase_c"/>
    <property type="match status" value="1"/>
</dbReference>
<gene>
    <name evidence="12" type="ORF">ACFFF6_15660</name>
</gene>
<keyword evidence="4" id="KW-0808">Transferase</keyword>
<dbReference type="EC" id="2.7.13.3" evidence="3"/>
<keyword evidence="10" id="KW-0812">Transmembrane</keyword>
<keyword evidence="5" id="KW-0547">Nucleotide-binding</keyword>
<keyword evidence="10" id="KW-1133">Transmembrane helix</keyword>
<evidence type="ECO:0000256" key="3">
    <source>
        <dbReference type="ARBA" id="ARBA00012438"/>
    </source>
</evidence>
<dbReference type="InterPro" id="IPR005467">
    <property type="entry name" value="His_kinase_dom"/>
</dbReference>
<reference evidence="12 13" key="1">
    <citation type="submission" date="2024-09" db="EMBL/GenBank/DDBJ databases">
        <authorList>
            <person name="Sun Q."/>
            <person name="Mori K."/>
        </authorList>
    </citation>
    <scope>NUCLEOTIDE SEQUENCE [LARGE SCALE GENOMIC DNA]</scope>
    <source>
        <strain evidence="12 13">CICC 10874</strain>
    </source>
</reference>
<dbReference type="SMART" id="SM00387">
    <property type="entry name" value="HATPase_c"/>
    <property type="match status" value="1"/>
</dbReference>
<dbReference type="InterPro" id="IPR003594">
    <property type="entry name" value="HATPase_dom"/>
</dbReference>
<accession>A0ABV6RGA3</accession>
<keyword evidence="7" id="KW-0067">ATP-binding</keyword>
<feature type="transmembrane region" description="Helical" evidence="10">
    <location>
        <begin position="43"/>
        <end position="63"/>
    </location>
</feature>
<dbReference type="RefSeq" id="WP_376982411.1">
    <property type="nucleotide sequence ID" value="NZ_JBHLSV010000023.1"/>
</dbReference>
<dbReference type="InterPro" id="IPR003661">
    <property type="entry name" value="HisK_dim/P_dom"/>
</dbReference>
<evidence type="ECO:0000313" key="12">
    <source>
        <dbReference type="EMBL" id="MFC0675402.1"/>
    </source>
</evidence>
<dbReference type="Gene3D" id="3.30.565.10">
    <property type="entry name" value="Histidine kinase-like ATPase, C-terminal domain"/>
    <property type="match status" value="1"/>
</dbReference>
<dbReference type="CDD" id="cd00075">
    <property type="entry name" value="HATPase"/>
    <property type="match status" value="1"/>
</dbReference>
<sequence length="304" mass="32629">MSRHRPRALPGLLVAAPLLLGGAVSLAWWASGGGGAVYLITDLAWIPLGAGAALALLAIPGVLGWRAARRRAEDEHREHLREHGEPRRRLLSRLDHELKNPLQGIRAALADEPSDRQRASIDAQSRRLVSLLGDLRKIGEVEHTVLELAEVDPSALAEEAAAAIQEMPGASERRISLALPRAPRPLPRIPGDEDLLFLVLVNALSNAVKYSRPGDAVEVRGREEEAQVILEIADTGQGIAPDELPLVWEELGRGSAARGIEGSGLGLPLVRAIVERHGGSVSLESWLGEGSTLTLRLPRTAPRP</sequence>
<name>A0ABV6RGA3_9MICO</name>
<dbReference type="SUPFAM" id="SSF55874">
    <property type="entry name" value="ATPase domain of HSP90 chaperone/DNA topoisomerase II/histidine kinase"/>
    <property type="match status" value="1"/>
</dbReference>
<organism evidence="12 13">
    <name type="scientific">Brachybacterium hainanense</name>
    <dbReference type="NCBI Taxonomy" id="1541174"/>
    <lineage>
        <taxon>Bacteria</taxon>
        <taxon>Bacillati</taxon>
        <taxon>Actinomycetota</taxon>
        <taxon>Actinomycetes</taxon>
        <taxon>Micrococcales</taxon>
        <taxon>Dermabacteraceae</taxon>
        <taxon>Brachybacterium</taxon>
    </lineage>
</organism>
<dbReference type="InterPro" id="IPR036890">
    <property type="entry name" value="HATPase_C_sf"/>
</dbReference>
<dbReference type="CDD" id="cd00082">
    <property type="entry name" value="HisKA"/>
    <property type="match status" value="1"/>
</dbReference>
<feature type="domain" description="Histidine kinase" evidence="11">
    <location>
        <begin position="93"/>
        <end position="301"/>
    </location>
</feature>
<evidence type="ECO:0000256" key="1">
    <source>
        <dbReference type="ARBA" id="ARBA00000085"/>
    </source>
</evidence>
<keyword evidence="10" id="KW-0472">Membrane</keyword>
<dbReference type="SUPFAM" id="SSF47384">
    <property type="entry name" value="Homodimeric domain of signal transducing histidine kinase"/>
    <property type="match status" value="1"/>
</dbReference>
<keyword evidence="6 12" id="KW-0418">Kinase</keyword>
<dbReference type="PANTHER" id="PTHR42878">
    <property type="entry name" value="TWO-COMPONENT HISTIDINE KINASE"/>
    <property type="match status" value="1"/>
</dbReference>
<evidence type="ECO:0000256" key="7">
    <source>
        <dbReference type="ARBA" id="ARBA00022840"/>
    </source>
</evidence>
<dbReference type="InterPro" id="IPR036097">
    <property type="entry name" value="HisK_dim/P_sf"/>
</dbReference>
<dbReference type="GO" id="GO:0016301">
    <property type="term" value="F:kinase activity"/>
    <property type="evidence" value="ECO:0007669"/>
    <property type="project" value="UniProtKB-KW"/>
</dbReference>
<evidence type="ECO:0000256" key="9">
    <source>
        <dbReference type="ARBA" id="ARBA00039401"/>
    </source>
</evidence>
<comment type="caution">
    <text evidence="12">The sequence shown here is derived from an EMBL/GenBank/DDBJ whole genome shotgun (WGS) entry which is preliminary data.</text>
</comment>
<evidence type="ECO:0000256" key="10">
    <source>
        <dbReference type="SAM" id="Phobius"/>
    </source>
</evidence>
<comment type="catalytic activity">
    <reaction evidence="1">
        <text>ATP + protein L-histidine = ADP + protein N-phospho-L-histidine.</text>
        <dbReference type="EC" id="2.7.13.3"/>
    </reaction>
</comment>
<evidence type="ECO:0000256" key="6">
    <source>
        <dbReference type="ARBA" id="ARBA00022777"/>
    </source>
</evidence>
<evidence type="ECO:0000313" key="13">
    <source>
        <dbReference type="Proteomes" id="UP001589793"/>
    </source>
</evidence>
<evidence type="ECO:0000256" key="8">
    <source>
        <dbReference type="ARBA" id="ARBA00023012"/>
    </source>
</evidence>
<evidence type="ECO:0000256" key="4">
    <source>
        <dbReference type="ARBA" id="ARBA00022679"/>
    </source>
</evidence>
<evidence type="ECO:0000259" key="11">
    <source>
        <dbReference type="PROSITE" id="PS50109"/>
    </source>
</evidence>
<dbReference type="InterPro" id="IPR050351">
    <property type="entry name" value="BphY/WalK/GraS-like"/>
</dbReference>
<dbReference type="EMBL" id="JBHLSV010000023">
    <property type="protein sequence ID" value="MFC0675402.1"/>
    <property type="molecule type" value="Genomic_DNA"/>
</dbReference>
<dbReference type="Gene3D" id="1.10.287.130">
    <property type="match status" value="1"/>
</dbReference>
<dbReference type="PANTHER" id="PTHR42878:SF7">
    <property type="entry name" value="SENSOR HISTIDINE KINASE GLRK"/>
    <property type="match status" value="1"/>
</dbReference>
<comment type="subcellular location">
    <subcellularLocation>
        <location evidence="2">Cell membrane</location>
    </subcellularLocation>
</comment>
<protein>
    <recommendedName>
        <fullName evidence="9">Sensor-like histidine kinase SenX3</fullName>
        <ecNumber evidence="3">2.7.13.3</ecNumber>
    </recommendedName>
</protein>
<proteinExistence type="predicted"/>
<keyword evidence="8" id="KW-0902">Two-component regulatory system</keyword>
<evidence type="ECO:0000256" key="5">
    <source>
        <dbReference type="ARBA" id="ARBA00022741"/>
    </source>
</evidence>